<dbReference type="SUPFAM" id="SSF46785">
    <property type="entry name" value="Winged helix' DNA-binding domain"/>
    <property type="match status" value="1"/>
</dbReference>
<organism evidence="5 6">
    <name type="scientific">Methyloligella solikamskensis</name>
    <dbReference type="NCBI Taxonomy" id="1177756"/>
    <lineage>
        <taxon>Bacteria</taxon>
        <taxon>Pseudomonadati</taxon>
        <taxon>Pseudomonadota</taxon>
        <taxon>Alphaproteobacteria</taxon>
        <taxon>Hyphomicrobiales</taxon>
        <taxon>Hyphomicrobiaceae</taxon>
        <taxon>Methyloligella</taxon>
    </lineage>
</organism>
<evidence type="ECO:0000313" key="5">
    <source>
        <dbReference type="EMBL" id="MFD0985620.1"/>
    </source>
</evidence>
<keyword evidence="2" id="KW-0238">DNA-binding</keyword>
<dbReference type="PROSITE" id="PS50987">
    <property type="entry name" value="HTH_ARSR_2"/>
    <property type="match status" value="1"/>
</dbReference>
<dbReference type="PRINTS" id="PR00778">
    <property type="entry name" value="HTHARSR"/>
</dbReference>
<sequence>MAEAKALAKGMPLAEMEHRAGEVAKLLKTLAHPARLMLVCTLVEGEFSVGELEERLDLHQPSLSQQLTVLRDAGIVKTRRESRQIFYRLTEEKAAQLIEALYHIFCEEHAQ</sequence>
<evidence type="ECO:0000313" key="6">
    <source>
        <dbReference type="Proteomes" id="UP001597102"/>
    </source>
</evidence>
<protein>
    <submittedName>
        <fullName evidence="5">Sulfite-sensing transcriptional repressor BigR</fullName>
    </submittedName>
</protein>
<dbReference type="Gene3D" id="1.10.10.10">
    <property type="entry name" value="Winged helix-like DNA-binding domain superfamily/Winged helix DNA-binding domain"/>
    <property type="match status" value="1"/>
</dbReference>
<dbReference type="InterPro" id="IPR051011">
    <property type="entry name" value="Metal_resp_trans_reg"/>
</dbReference>
<proteinExistence type="predicted"/>
<accession>A0ABW3J5C5</accession>
<keyword evidence="6" id="KW-1185">Reference proteome</keyword>
<dbReference type="InterPro" id="IPR036388">
    <property type="entry name" value="WH-like_DNA-bd_sf"/>
</dbReference>
<dbReference type="InterPro" id="IPR001845">
    <property type="entry name" value="HTH_ArsR_DNA-bd_dom"/>
</dbReference>
<dbReference type="InterPro" id="IPR036390">
    <property type="entry name" value="WH_DNA-bd_sf"/>
</dbReference>
<evidence type="ECO:0000256" key="2">
    <source>
        <dbReference type="ARBA" id="ARBA00023125"/>
    </source>
</evidence>
<dbReference type="PANTHER" id="PTHR43132">
    <property type="entry name" value="ARSENICAL RESISTANCE OPERON REPRESSOR ARSR-RELATED"/>
    <property type="match status" value="1"/>
</dbReference>
<dbReference type="NCBIfam" id="NF033788">
    <property type="entry name" value="HTH_metalloreg"/>
    <property type="match status" value="1"/>
</dbReference>
<dbReference type="NCBIfam" id="NF040642">
    <property type="entry name" value="sulf_sens_BigR"/>
    <property type="match status" value="1"/>
</dbReference>
<evidence type="ECO:0000256" key="3">
    <source>
        <dbReference type="ARBA" id="ARBA00023163"/>
    </source>
</evidence>
<comment type="caution">
    <text evidence="5">The sequence shown here is derived from an EMBL/GenBank/DDBJ whole genome shotgun (WGS) entry which is preliminary data.</text>
</comment>
<dbReference type="Pfam" id="PF01022">
    <property type="entry name" value="HTH_5"/>
    <property type="match status" value="1"/>
</dbReference>
<dbReference type="PANTHER" id="PTHR43132:SF2">
    <property type="entry name" value="ARSENICAL RESISTANCE OPERON REPRESSOR ARSR-RELATED"/>
    <property type="match status" value="1"/>
</dbReference>
<dbReference type="RefSeq" id="WP_379084238.1">
    <property type="nucleotide sequence ID" value="NZ_JBHTJO010000001.1"/>
</dbReference>
<feature type="domain" description="HTH arsR-type" evidence="4">
    <location>
        <begin position="15"/>
        <end position="109"/>
    </location>
</feature>
<name>A0ABW3J5C5_9HYPH</name>
<evidence type="ECO:0000256" key="1">
    <source>
        <dbReference type="ARBA" id="ARBA00023015"/>
    </source>
</evidence>
<dbReference type="CDD" id="cd00090">
    <property type="entry name" value="HTH_ARSR"/>
    <property type="match status" value="1"/>
</dbReference>
<dbReference type="Proteomes" id="UP001597102">
    <property type="component" value="Unassembled WGS sequence"/>
</dbReference>
<evidence type="ECO:0000259" key="4">
    <source>
        <dbReference type="PROSITE" id="PS50987"/>
    </source>
</evidence>
<dbReference type="EMBL" id="JBHTJO010000001">
    <property type="protein sequence ID" value="MFD0985620.1"/>
    <property type="molecule type" value="Genomic_DNA"/>
</dbReference>
<dbReference type="InterPro" id="IPR011991">
    <property type="entry name" value="ArsR-like_HTH"/>
</dbReference>
<gene>
    <name evidence="5" type="primary">bigR</name>
    <name evidence="5" type="ORF">ACFQ2F_00730</name>
</gene>
<keyword evidence="1" id="KW-0805">Transcription regulation</keyword>
<keyword evidence="3" id="KW-0804">Transcription</keyword>
<dbReference type="SMART" id="SM00418">
    <property type="entry name" value="HTH_ARSR"/>
    <property type="match status" value="1"/>
</dbReference>
<reference evidence="6" key="1">
    <citation type="journal article" date="2019" name="Int. J. Syst. Evol. Microbiol.">
        <title>The Global Catalogue of Microorganisms (GCM) 10K type strain sequencing project: providing services to taxonomists for standard genome sequencing and annotation.</title>
        <authorList>
            <consortium name="The Broad Institute Genomics Platform"/>
            <consortium name="The Broad Institute Genome Sequencing Center for Infectious Disease"/>
            <person name="Wu L."/>
            <person name="Ma J."/>
        </authorList>
    </citation>
    <scope>NUCLEOTIDE SEQUENCE [LARGE SCALE GENOMIC DNA]</scope>
    <source>
        <strain evidence="6">CCUG 61697</strain>
    </source>
</reference>